<dbReference type="PANTHER" id="PTHR21576">
    <property type="entry name" value="UNCHARACTERIZED NODULIN-LIKE PROTEIN"/>
    <property type="match status" value="1"/>
</dbReference>
<keyword evidence="8" id="KW-1185">Reference proteome</keyword>
<evidence type="ECO:0000256" key="5">
    <source>
        <dbReference type="SAM" id="Phobius"/>
    </source>
</evidence>
<gene>
    <name evidence="7" type="ORF">HS088_TW02G00250</name>
</gene>
<comment type="caution">
    <text evidence="7">The sequence shown here is derived from an EMBL/GenBank/DDBJ whole genome shotgun (WGS) entry which is preliminary data.</text>
</comment>
<keyword evidence="2 5" id="KW-0812">Transmembrane</keyword>
<dbReference type="InParanoid" id="A0A7J7DXX1"/>
<reference evidence="7 8" key="1">
    <citation type="journal article" date="2020" name="Nat. Commun.">
        <title>Genome of Tripterygium wilfordii and identification of cytochrome P450 involved in triptolide biosynthesis.</title>
        <authorList>
            <person name="Tu L."/>
            <person name="Su P."/>
            <person name="Zhang Z."/>
            <person name="Gao L."/>
            <person name="Wang J."/>
            <person name="Hu T."/>
            <person name="Zhou J."/>
            <person name="Zhang Y."/>
            <person name="Zhao Y."/>
            <person name="Liu Y."/>
            <person name="Song Y."/>
            <person name="Tong Y."/>
            <person name="Lu Y."/>
            <person name="Yang J."/>
            <person name="Xu C."/>
            <person name="Jia M."/>
            <person name="Peters R.J."/>
            <person name="Huang L."/>
            <person name="Gao W."/>
        </authorList>
    </citation>
    <scope>NUCLEOTIDE SEQUENCE [LARGE SCALE GENOMIC DNA]</scope>
    <source>
        <strain evidence="8">cv. XIE 37</strain>
        <tissue evidence="7">Leaf</tissue>
    </source>
</reference>
<feature type="transmembrane region" description="Helical" evidence="5">
    <location>
        <begin position="192"/>
        <end position="211"/>
    </location>
</feature>
<evidence type="ECO:0000256" key="4">
    <source>
        <dbReference type="ARBA" id="ARBA00023136"/>
    </source>
</evidence>
<dbReference type="GO" id="GO:0016020">
    <property type="term" value="C:membrane"/>
    <property type="evidence" value="ECO:0007669"/>
    <property type="project" value="UniProtKB-SubCell"/>
</dbReference>
<sequence length="315" mass="34896">MKGGFIIMFVITVITGIYAILSSLESVSSKFSSHVAILVCLFVLLVIPLTEKLRLEWEKKVKVVDNNNAKVAQKSGFEEKEAREVGVVMEEIGVKSMVQRLNFWLYFLVYLLGATIGLVFLNNLGQIAESRNYQGTSNLVSLSSSFGFFGRLMPSLLDFWFSRYKISRPACIVTSMASMVIAFFLLLSKTSLALYISTAVIGLSTGAITTLSVSTTTELFGTERFSINHNIVIANIPIGSLLFGYSAAVIYHKHANGAGKCLGMDCYAHTFIIWGCLCFLGTLLALALHFRTREFYSNKKPPTCSMRRSFRVSCL</sequence>
<protein>
    <submittedName>
        <fullName evidence="7">Protein NUCLEAR FUSION DEFECTIVE 4-like</fullName>
    </submittedName>
</protein>
<feature type="transmembrane region" description="Helical" evidence="5">
    <location>
        <begin position="103"/>
        <end position="121"/>
    </location>
</feature>
<dbReference type="Gene3D" id="1.20.1250.20">
    <property type="entry name" value="MFS general substrate transporter like domains"/>
    <property type="match status" value="1"/>
</dbReference>
<dbReference type="AlphaFoldDB" id="A0A7J7DXX1"/>
<feature type="transmembrane region" description="Helical" evidence="5">
    <location>
        <begin position="31"/>
        <end position="50"/>
    </location>
</feature>
<name>A0A7J7DXX1_TRIWF</name>
<accession>A0A7J7DXX1</accession>
<evidence type="ECO:0000313" key="7">
    <source>
        <dbReference type="EMBL" id="KAF5751240.1"/>
    </source>
</evidence>
<feature type="transmembrane region" description="Helical" evidence="5">
    <location>
        <begin position="5"/>
        <end position="25"/>
    </location>
</feature>
<feature type="transmembrane region" description="Helical" evidence="5">
    <location>
        <begin position="232"/>
        <end position="251"/>
    </location>
</feature>
<evidence type="ECO:0000259" key="6">
    <source>
        <dbReference type="Pfam" id="PF23262"/>
    </source>
</evidence>
<keyword evidence="3 5" id="KW-1133">Transmembrane helix</keyword>
<dbReference type="PANTHER" id="PTHR21576:SF11">
    <property type="entry name" value="MAJOR FACILITATOR SUPERFAMILY PROTEIN"/>
    <property type="match status" value="1"/>
</dbReference>
<proteinExistence type="predicted"/>
<evidence type="ECO:0000256" key="1">
    <source>
        <dbReference type="ARBA" id="ARBA00004141"/>
    </source>
</evidence>
<evidence type="ECO:0000313" key="8">
    <source>
        <dbReference type="Proteomes" id="UP000593562"/>
    </source>
</evidence>
<feature type="domain" description="NFD4 C-terminal" evidence="6">
    <location>
        <begin position="88"/>
        <end position="297"/>
    </location>
</feature>
<dbReference type="Pfam" id="PF23262">
    <property type="entry name" value="NFD4_C"/>
    <property type="match status" value="1"/>
</dbReference>
<organism evidence="7 8">
    <name type="scientific">Tripterygium wilfordii</name>
    <name type="common">Thunder God vine</name>
    <dbReference type="NCBI Taxonomy" id="458696"/>
    <lineage>
        <taxon>Eukaryota</taxon>
        <taxon>Viridiplantae</taxon>
        <taxon>Streptophyta</taxon>
        <taxon>Embryophyta</taxon>
        <taxon>Tracheophyta</taxon>
        <taxon>Spermatophyta</taxon>
        <taxon>Magnoliopsida</taxon>
        <taxon>eudicotyledons</taxon>
        <taxon>Gunneridae</taxon>
        <taxon>Pentapetalae</taxon>
        <taxon>rosids</taxon>
        <taxon>fabids</taxon>
        <taxon>Celastrales</taxon>
        <taxon>Celastraceae</taxon>
        <taxon>Tripterygium</taxon>
    </lineage>
</organism>
<feature type="transmembrane region" description="Helical" evidence="5">
    <location>
        <begin position="271"/>
        <end position="290"/>
    </location>
</feature>
<comment type="subcellular location">
    <subcellularLocation>
        <location evidence="1">Membrane</location>
        <topology evidence="1">Multi-pass membrane protein</topology>
    </subcellularLocation>
</comment>
<dbReference type="Proteomes" id="UP000593562">
    <property type="component" value="Unassembled WGS sequence"/>
</dbReference>
<dbReference type="EMBL" id="JAAARO010000002">
    <property type="protein sequence ID" value="KAF5751240.1"/>
    <property type="molecule type" value="Genomic_DNA"/>
</dbReference>
<evidence type="ECO:0000256" key="3">
    <source>
        <dbReference type="ARBA" id="ARBA00022989"/>
    </source>
</evidence>
<evidence type="ECO:0000256" key="2">
    <source>
        <dbReference type="ARBA" id="ARBA00022692"/>
    </source>
</evidence>
<dbReference type="InterPro" id="IPR036259">
    <property type="entry name" value="MFS_trans_sf"/>
</dbReference>
<keyword evidence="4 5" id="KW-0472">Membrane</keyword>
<dbReference type="InterPro" id="IPR056555">
    <property type="entry name" value="NFD4_C"/>
</dbReference>
<dbReference type="SUPFAM" id="SSF103473">
    <property type="entry name" value="MFS general substrate transporter"/>
    <property type="match status" value="1"/>
</dbReference>
<feature type="transmembrane region" description="Helical" evidence="5">
    <location>
        <begin position="166"/>
        <end position="186"/>
    </location>
</feature>